<dbReference type="Proteomes" id="UP001363151">
    <property type="component" value="Unassembled WGS sequence"/>
</dbReference>
<feature type="chain" id="PRO_5046500372" description="WW domain-containing protein" evidence="4">
    <location>
        <begin position="16"/>
        <end position="456"/>
    </location>
</feature>
<keyword evidence="3" id="KW-1133">Transmembrane helix</keyword>
<evidence type="ECO:0000256" key="4">
    <source>
        <dbReference type="SAM" id="SignalP"/>
    </source>
</evidence>
<keyword evidence="3" id="KW-0812">Transmembrane</keyword>
<feature type="region of interest" description="Disordered" evidence="2">
    <location>
        <begin position="437"/>
        <end position="456"/>
    </location>
</feature>
<evidence type="ECO:0000313" key="6">
    <source>
        <dbReference type="EMBL" id="KAK7232708.1"/>
    </source>
</evidence>
<sequence length="456" mass="47817">MQWWIFLVAVRGAAALCASVSFTEHIIDDDALGGYNLDALDLDGDGDVDVLAASYHDDTVAWHENDGAQSFARRVITDAAATPQALCGADLDGDGDVDAVAGDIGGNGELNYYENDGSMSFTEHSISFVLGEGGKRRSGLEGDCLLAFAVWNGCYAVLAAASALALASIEAPDAARAVARVQLAYEAVVAAAQGAAYVGFGLRLLERLDRMTGEADARVDQFRGRVRRLLLCAGAGSLAVAACAALSAMLPPTPRMAFGVVAVAQRAVEALLAVAASAFGLRASAAGQSSLYFPRIAKRVTGFVGLRRRRRELSGGISALASFFRKASSAAEPRETASGRVELGHIYGGSPGVRDVVSPMARGSTAGPQDARADSDDIFTPMGRTAIGKRAAFAEPVAEPTPRPEEEEEPLPEGREATTEDESGARYYANAARNLSQWERPACLDAPTARSQRDVV</sequence>
<evidence type="ECO:0000313" key="7">
    <source>
        <dbReference type="Proteomes" id="UP001363151"/>
    </source>
</evidence>
<dbReference type="EMBL" id="JBBJCI010000366">
    <property type="protein sequence ID" value="KAK7232708.1"/>
    <property type="molecule type" value="Genomic_DNA"/>
</dbReference>
<gene>
    <name evidence="6" type="ORF">SO694_00037040</name>
</gene>
<keyword evidence="7" id="KW-1185">Reference proteome</keyword>
<dbReference type="SUPFAM" id="SSF51045">
    <property type="entry name" value="WW domain"/>
    <property type="match status" value="1"/>
</dbReference>
<evidence type="ECO:0000256" key="2">
    <source>
        <dbReference type="SAM" id="MobiDB-lite"/>
    </source>
</evidence>
<feature type="transmembrane region" description="Helical" evidence="3">
    <location>
        <begin position="145"/>
        <end position="167"/>
    </location>
</feature>
<dbReference type="PROSITE" id="PS50020">
    <property type="entry name" value="WW_DOMAIN_2"/>
    <property type="match status" value="1"/>
</dbReference>
<feature type="transmembrane region" description="Helical" evidence="3">
    <location>
        <begin position="226"/>
        <end position="250"/>
    </location>
</feature>
<keyword evidence="3" id="KW-0472">Membrane</keyword>
<dbReference type="InterPro" id="IPR001202">
    <property type="entry name" value="WW_dom"/>
</dbReference>
<comment type="caution">
    <text evidence="6">The sequence shown here is derived from an EMBL/GenBank/DDBJ whole genome shotgun (WGS) entry which is preliminary data.</text>
</comment>
<dbReference type="SUPFAM" id="SSF69318">
    <property type="entry name" value="Integrin alpha N-terminal domain"/>
    <property type="match status" value="1"/>
</dbReference>
<evidence type="ECO:0000256" key="1">
    <source>
        <dbReference type="ARBA" id="ARBA00022729"/>
    </source>
</evidence>
<reference evidence="6 7" key="1">
    <citation type="submission" date="2024-03" db="EMBL/GenBank/DDBJ databases">
        <title>Aureococcus anophagefferens CCMP1851 and Kratosvirus quantuckense: Draft genome of a second virus-susceptible host strain in the model system.</title>
        <authorList>
            <person name="Chase E."/>
            <person name="Truchon A.R."/>
            <person name="Schepens W."/>
            <person name="Wilhelm S.W."/>
        </authorList>
    </citation>
    <scope>NUCLEOTIDE SEQUENCE [LARGE SCALE GENOMIC DNA]</scope>
    <source>
        <strain evidence="6 7">CCMP1851</strain>
    </source>
</reference>
<accession>A0ABR1FKT4</accession>
<dbReference type="PANTHER" id="PTHR44103:SF1">
    <property type="entry name" value="PROPROTEIN CONVERTASE P"/>
    <property type="match status" value="1"/>
</dbReference>
<protein>
    <recommendedName>
        <fullName evidence="5">WW domain-containing protein</fullName>
    </recommendedName>
</protein>
<dbReference type="InterPro" id="IPR036020">
    <property type="entry name" value="WW_dom_sf"/>
</dbReference>
<dbReference type="Pfam" id="PF13517">
    <property type="entry name" value="FG-GAP_3"/>
    <property type="match status" value="1"/>
</dbReference>
<feature type="region of interest" description="Disordered" evidence="2">
    <location>
        <begin position="393"/>
        <end position="426"/>
    </location>
</feature>
<dbReference type="PANTHER" id="PTHR44103">
    <property type="entry name" value="PROPROTEIN CONVERTASE P"/>
    <property type="match status" value="1"/>
</dbReference>
<feature type="domain" description="WW" evidence="5">
    <location>
        <begin position="409"/>
        <end position="443"/>
    </location>
</feature>
<dbReference type="InterPro" id="IPR013517">
    <property type="entry name" value="FG-GAP"/>
</dbReference>
<name>A0ABR1FKT4_AURAN</name>
<feature type="transmembrane region" description="Helical" evidence="3">
    <location>
        <begin position="187"/>
        <end position="205"/>
    </location>
</feature>
<keyword evidence="1 4" id="KW-0732">Signal</keyword>
<dbReference type="Gene3D" id="2.20.70.10">
    <property type="match status" value="1"/>
</dbReference>
<evidence type="ECO:0000256" key="3">
    <source>
        <dbReference type="SAM" id="Phobius"/>
    </source>
</evidence>
<proteinExistence type="predicted"/>
<feature type="signal peptide" evidence="4">
    <location>
        <begin position="1"/>
        <end position="15"/>
    </location>
</feature>
<dbReference type="InterPro" id="IPR028994">
    <property type="entry name" value="Integrin_alpha_N"/>
</dbReference>
<organism evidence="6 7">
    <name type="scientific">Aureococcus anophagefferens</name>
    <name type="common">Harmful bloom alga</name>
    <dbReference type="NCBI Taxonomy" id="44056"/>
    <lineage>
        <taxon>Eukaryota</taxon>
        <taxon>Sar</taxon>
        <taxon>Stramenopiles</taxon>
        <taxon>Ochrophyta</taxon>
        <taxon>Pelagophyceae</taxon>
        <taxon>Pelagomonadales</taxon>
        <taxon>Pelagomonadaceae</taxon>
        <taxon>Aureococcus</taxon>
    </lineage>
</organism>
<evidence type="ECO:0000259" key="5">
    <source>
        <dbReference type="PROSITE" id="PS50020"/>
    </source>
</evidence>